<dbReference type="PANTHER" id="PTHR43806">
    <property type="entry name" value="PEPTIDASE S8"/>
    <property type="match status" value="1"/>
</dbReference>
<reference evidence="12" key="1">
    <citation type="submission" date="2017-01" db="EMBL/GenBank/DDBJ databases">
        <authorList>
            <person name="Varghese N."/>
            <person name="Submissions S."/>
        </authorList>
    </citation>
    <scope>NUCLEOTIDE SEQUENCE [LARGE SCALE GENOMIC DNA]</scope>
    <source>
        <strain evidence="12">DM9</strain>
    </source>
</reference>
<keyword evidence="2 5" id="KW-0645">Protease</keyword>
<dbReference type="InterPro" id="IPR037045">
    <property type="entry name" value="S8pro/Inhibitor_I9_sf"/>
</dbReference>
<organism evidence="11 12">
    <name type="scientific">Pontibacter lucknowensis</name>
    <dbReference type="NCBI Taxonomy" id="1077936"/>
    <lineage>
        <taxon>Bacteria</taxon>
        <taxon>Pseudomonadati</taxon>
        <taxon>Bacteroidota</taxon>
        <taxon>Cytophagia</taxon>
        <taxon>Cytophagales</taxon>
        <taxon>Hymenobacteraceae</taxon>
        <taxon>Pontibacter</taxon>
    </lineage>
</organism>
<accession>A0A1N6X602</accession>
<dbReference type="RefSeq" id="WP_076421927.1">
    <property type="nucleotide sequence ID" value="NZ_FTNM01000002.1"/>
</dbReference>
<feature type="compositionally biased region" description="Low complexity" evidence="7">
    <location>
        <begin position="143"/>
        <end position="152"/>
    </location>
</feature>
<dbReference type="InterPro" id="IPR023828">
    <property type="entry name" value="Peptidase_S8_Ser-AS"/>
</dbReference>
<feature type="domain" description="Inhibitor I9" evidence="10">
    <location>
        <begin position="53"/>
        <end position="138"/>
    </location>
</feature>
<dbReference type="AlphaFoldDB" id="A0A1N6X602"/>
<dbReference type="Pfam" id="PF00082">
    <property type="entry name" value="Peptidase_S8"/>
    <property type="match status" value="1"/>
</dbReference>
<dbReference type="InterPro" id="IPR023827">
    <property type="entry name" value="Peptidase_S8_Asp-AS"/>
</dbReference>
<dbReference type="InterPro" id="IPR015500">
    <property type="entry name" value="Peptidase_S8_subtilisin-rel"/>
</dbReference>
<feature type="region of interest" description="Disordered" evidence="7">
    <location>
        <begin position="141"/>
        <end position="239"/>
    </location>
</feature>
<evidence type="ECO:0000256" key="6">
    <source>
        <dbReference type="RuleBase" id="RU003355"/>
    </source>
</evidence>
<feature type="chain" id="PRO_5013065873" evidence="8">
    <location>
        <begin position="18"/>
        <end position="493"/>
    </location>
</feature>
<feature type="active site" description="Charge relay system" evidence="5">
    <location>
        <position position="298"/>
    </location>
</feature>
<dbReference type="PANTHER" id="PTHR43806:SF66">
    <property type="entry name" value="SERIN ENDOPEPTIDASE"/>
    <property type="match status" value="1"/>
</dbReference>
<dbReference type="InterPro" id="IPR036852">
    <property type="entry name" value="Peptidase_S8/S53_dom_sf"/>
</dbReference>
<dbReference type="STRING" id="1077936.SAMN05421545_1953"/>
<keyword evidence="3 5" id="KW-0378">Hydrolase</keyword>
<dbReference type="InterPro" id="IPR010259">
    <property type="entry name" value="S8pro/Inhibitor_I9"/>
</dbReference>
<evidence type="ECO:0000256" key="4">
    <source>
        <dbReference type="ARBA" id="ARBA00022825"/>
    </source>
</evidence>
<dbReference type="Gene3D" id="3.30.70.80">
    <property type="entry name" value="Peptidase S8 propeptide/proteinase inhibitor I9"/>
    <property type="match status" value="1"/>
</dbReference>
<evidence type="ECO:0000256" key="5">
    <source>
        <dbReference type="PROSITE-ProRule" id="PRU01240"/>
    </source>
</evidence>
<dbReference type="PROSITE" id="PS00136">
    <property type="entry name" value="SUBTILASE_ASP"/>
    <property type="match status" value="1"/>
</dbReference>
<dbReference type="GO" id="GO:0004252">
    <property type="term" value="F:serine-type endopeptidase activity"/>
    <property type="evidence" value="ECO:0007669"/>
    <property type="project" value="UniProtKB-UniRule"/>
</dbReference>
<feature type="domain" description="Peptidase S8/S53" evidence="9">
    <location>
        <begin position="256"/>
        <end position="468"/>
    </location>
</feature>
<evidence type="ECO:0000256" key="2">
    <source>
        <dbReference type="ARBA" id="ARBA00022670"/>
    </source>
</evidence>
<dbReference type="Gene3D" id="3.40.50.200">
    <property type="entry name" value="Peptidase S8/S53 domain"/>
    <property type="match status" value="1"/>
</dbReference>
<dbReference type="InterPro" id="IPR050131">
    <property type="entry name" value="Peptidase_S8_subtilisin-like"/>
</dbReference>
<keyword evidence="4 5" id="KW-0720">Serine protease</keyword>
<feature type="signal peptide" evidence="8">
    <location>
        <begin position="1"/>
        <end position="17"/>
    </location>
</feature>
<dbReference type="Pfam" id="PF05922">
    <property type="entry name" value="Inhibitor_I9"/>
    <property type="match status" value="1"/>
</dbReference>
<dbReference type="Proteomes" id="UP000185924">
    <property type="component" value="Unassembled WGS sequence"/>
</dbReference>
<dbReference type="EMBL" id="FTNM01000002">
    <property type="protein sequence ID" value="SIQ97794.1"/>
    <property type="molecule type" value="Genomic_DNA"/>
</dbReference>
<dbReference type="GO" id="GO:0005615">
    <property type="term" value="C:extracellular space"/>
    <property type="evidence" value="ECO:0007669"/>
    <property type="project" value="TreeGrafter"/>
</dbReference>
<feature type="compositionally biased region" description="Pro residues" evidence="7">
    <location>
        <begin position="181"/>
        <end position="222"/>
    </location>
</feature>
<dbReference type="PROSITE" id="PS00138">
    <property type="entry name" value="SUBTILASE_SER"/>
    <property type="match status" value="1"/>
</dbReference>
<keyword evidence="8" id="KW-0732">Signal</keyword>
<dbReference type="GO" id="GO:0006508">
    <property type="term" value="P:proteolysis"/>
    <property type="evidence" value="ECO:0007669"/>
    <property type="project" value="UniProtKB-KW"/>
</dbReference>
<evidence type="ECO:0000256" key="7">
    <source>
        <dbReference type="SAM" id="MobiDB-lite"/>
    </source>
</evidence>
<gene>
    <name evidence="11" type="ORF">SAMN05421545_1953</name>
</gene>
<dbReference type="PRINTS" id="PR00723">
    <property type="entry name" value="SUBTILISIN"/>
</dbReference>
<proteinExistence type="inferred from homology"/>
<evidence type="ECO:0000256" key="8">
    <source>
        <dbReference type="SAM" id="SignalP"/>
    </source>
</evidence>
<keyword evidence="12" id="KW-1185">Reference proteome</keyword>
<name>A0A1N6X602_9BACT</name>
<dbReference type="InterPro" id="IPR000209">
    <property type="entry name" value="Peptidase_S8/S53_dom"/>
</dbReference>
<dbReference type="OrthoDB" id="9798386at2"/>
<dbReference type="SUPFAM" id="SSF54897">
    <property type="entry name" value="Protease propeptides/inhibitors"/>
    <property type="match status" value="1"/>
</dbReference>
<evidence type="ECO:0000259" key="9">
    <source>
        <dbReference type="Pfam" id="PF00082"/>
    </source>
</evidence>
<evidence type="ECO:0000256" key="3">
    <source>
        <dbReference type="ARBA" id="ARBA00022801"/>
    </source>
</evidence>
<comment type="similarity">
    <text evidence="1 5 6">Belongs to the peptidase S8 family.</text>
</comment>
<dbReference type="InterPro" id="IPR022398">
    <property type="entry name" value="Peptidase_S8_His-AS"/>
</dbReference>
<feature type="active site" description="Charge relay system" evidence="5">
    <location>
        <position position="265"/>
    </location>
</feature>
<evidence type="ECO:0000259" key="10">
    <source>
        <dbReference type="Pfam" id="PF05922"/>
    </source>
</evidence>
<dbReference type="PROSITE" id="PS51892">
    <property type="entry name" value="SUBTILASE"/>
    <property type="match status" value="1"/>
</dbReference>
<dbReference type="SUPFAM" id="SSF52743">
    <property type="entry name" value="Subtilisin-like"/>
    <property type="match status" value="1"/>
</dbReference>
<evidence type="ECO:0000313" key="12">
    <source>
        <dbReference type="Proteomes" id="UP000185924"/>
    </source>
</evidence>
<sequence>MMNNSTLFKALSGLALASVFTLSSCQKEDFMEEQFHTDSVQVDTQHGQAITGQYIVVFKNGGNNLSATGVSGMTIAGRTATVALRERMLLTAGIEREAIQQTFEGNVNGFAARLSKDQLDQLRKNPEVAYVEQDRIIMLAKPGTDNTTTKGNGKTKDDSTTTKGNGNGNGNGKNKNTEPAPTEPAPSEPTPKEPIPTEPAPTEPEPTEPTPTEPAPTEPSPEPEPEQPTSSPYAKITPLPGETLPWHIAMNGYGDGTGKTVWVIDSGIDTDHPDLNVDFQRSTSLIYGDASIEDGFGHGTYVSGIIAAKNNGTGMVGVAANANVVALRVFDNTGYGTVSRAISAVNYVTNMAKPGDVVNMSLGSGISSTLDNAVTTAAGRGILFAIAAGNSAVDCSVNSPARVNAPGVYTVSAMDRYQNFWSSSNYGAPVDYTAPGVSVTSTRIGGGIGSVGSGTSFAAPHVAGILLLRGEVFSQGIVNGDKDSWPDPIASVE</sequence>
<feature type="active site" description="Charge relay system" evidence="5">
    <location>
        <position position="456"/>
    </location>
</feature>
<evidence type="ECO:0000256" key="1">
    <source>
        <dbReference type="ARBA" id="ARBA00011073"/>
    </source>
</evidence>
<evidence type="ECO:0000313" key="11">
    <source>
        <dbReference type="EMBL" id="SIQ97794.1"/>
    </source>
</evidence>
<dbReference type="PROSITE" id="PS00137">
    <property type="entry name" value="SUBTILASE_HIS"/>
    <property type="match status" value="1"/>
</dbReference>
<protein>
    <submittedName>
        <fullName evidence="11">Peptidase inhibitor I9</fullName>
    </submittedName>
</protein>